<proteinExistence type="inferred from homology"/>
<evidence type="ECO:0000256" key="10">
    <source>
        <dbReference type="SAM" id="SignalP"/>
    </source>
</evidence>
<evidence type="ECO:0000256" key="1">
    <source>
        <dbReference type="ARBA" id="ARBA00004571"/>
    </source>
</evidence>
<reference evidence="13 14" key="1">
    <citation type="submission" date="2018-06" db="EMBL/GenBank/DDBJ databases">
        <title>Mucibacter soli gen. nov., sp. nov., a new member of the family Chitinophagaceae producing mucin.</title>
        <authorList>
            <person name="Kim M.-K."/>
            <person name="Park S."/>
            <person name="Kim T.-S."/>
            <person name="Joung Y."/>
            <person name="Han J.-H."/>
            <person name="Kim S.B."/>
        </authorList>
    </citation>
    <scope>NUCLEOTIDE SEQUENCE [LARGE SCALE GENOMIC DNA]</scope>
    <source>
        <strain evidence="13 14">R1-15</strain>
    </source>
</reference>
<keyword evidence="5 10" id="KW-0732">Signal</keyword>
<dbReference type="PROSITE" id="PS51257">
    <property type="entry name" value="PROKAR_LIPOPROTEIN"/>
    <property type="match status" value="1"/>
</dbReference>
<feature type="chain" id="PRO_5016135754" description="TonB-dependent receptor" evidence="10">
    <location>
        <begin position="23"/>
        <end position="835"/>
    </location>
</feature>
<organism evidence="13 14">
    <name type="scientific">Taibaiella soli</name>
    <dbReference type="NCBI Taxonomy" id="1649169"/>
    <lineage>
        <taxon>Bacteria</taxon>
        <taxon>Pseudomonadati</taxon>
        <taxon>Bacteroidota</taxon>
        <taxon>Chitinophagia</taxon>
        <taxon>Chitinophagales</taxon>
        <taxon>Chitinophagaceae</taxon>
        <taxon>Taibaiella</taxon>
    </lineage>
</organism>
<dbReference type="Gene3D" id="2.40.170.20">
    <property type="entry name" value="TonB-dependent receptor, beta-barrel domain"/>
    <property type="match status" value="1"/>
</dbReference>
<sequence length="835" mass="92873">MKRFITLLSLTAIACISAPALAQTPGSQGGRAAAAQQTGKLFGRLVDSKGQPVAYATITLLRADSSVVNGDLTKDNGSFTIEPTGVGKFHLRISAIGFQQKFVEVVMTPDNPEKDLGKVQLGASATQLKEVNITAEKPIMEMGIDKKTFNVEKNITTAGGSASDVLQNVPSVSVDVDGNVSLRGKGDVTILIDGKPATLLGGDAASALQSMPASSISSVEVITNPSAKYDAQGMTGIINIITKKDNKFGFNGVASLGAGTRDKYNGSLNLNLRNKKWNFFANSSFRLNSNYNRTTSRLDQKMNDTSSYSYENNHRKFDGFFNTIGADYTLDNNNSFTLTENINKMHFGGDGPAYYQLFDAGNMYMQQNRYTDREGGPFSLSSSLDYKHKFHKEKRELTANATYSKSWMTMKQTYLTDTFDHAENPISGQYYQNSPSSGSNASFSGQVDFTTPLLTKNGKFDVGVKTQLFSFESSNNPTITNPAGDVAVDSVLLNGYRYTQKNYAAYANFSDQFGKFNYQAGLRFEDAEYEGTTTQANGKTYTNKFPNLFPSAFVSYKLPQDQSVYLSFTRRINRPDFRQLMPYLDLSNPQEVSSGNPDLKPEFINNTELSYNKLFKKGHNFIASLYYQYTQNLIAQYRYYDETTNITYVQPQNLNSGVTYGLELTGKAQIMPIWDATLNFNFFQNKIMGDNVDPSLDNSGFSWLGKANTNIRLPKGFSIQLNGNYESPKVSGQGHLEDAWWVDVAIRKNLWGGKANIVANVSDIFNTRKYTTVYDLATYYQSIYRDRETRIGNLTFTYRFGKDTKAAPRRKQNNQPQVKERDNLKSDDSDSQGGF</sequence>
<keyword evidence="6 8" id="KW-0472">Membrane</keyword>
<protein>
    <recommendedName>
        <fullName evidence="15">TonB-dependent receptor</fullName>
    </recommendedName>
</protein>
<dbReference type="PANTHER" id="PTHR30069:SF29">
    <property type="entry name" value="HEMOGLOBIN AND HEMOGLOBIN-HAPTOGLOBIN-BINDING PROTEIN 1-RELATED"/>
    <property type="match status" value="1"/>
</dbReference>
<name>A0A2W2AXY7_9BACT</name>
<dbReference type="Gene3D" id="2.60.40.1120">
    <property type="entry name" value="Carboxypeptidase-like, regulatory domain"/>
    <property type="match status" value="1"/>
</dbReference>
<keyword evidence="3 8" id="KW-1134">Transmembrane beta strand</keyword>
<feature type="domain" description="TonB-dependent receptor plug" evidence="11">
    <location>
        <begin position="159"/>
        <end position="236"/>
    </location>
</feature>
<comment type="caution">
    <text evidence="13">The sequence shown here is derived from an EMBL/GenBank/DDBJ whole genome shotgun (WGS) entry which is preliminary data.</text>
</comment>
<dbReference type="SUPFAM" id="SSF56935">
    <property type="entry name" value="Porins"/>
    <property type="match status" value="1"/>
</dbReference>
<dbReference type="Proteomes" id="UP000248745">
    <property type="component" value="Unassembled WGS sequence"/>
</dbReference>
<keyword evidence="7 8" id="KW-0998">Cell outer membrane</keyword>
<dbReference type="InterPro" id="IPR013784">
    <property type="entry name" value="Carb-bd-like_fold"/>
</dbReference>
<dbReference type="InterPro" id="IPR012910">
    <property type="entry name" value="Plug_dom"/>
</dbReference>
<dbReference type="InterPro" id="IPR041700">
    <property type="entry name" value="OMP_b-brl_3"/>
</dbReference>
<dbReference type="AlphaFoldDB" id="A0A2W2AXY7"/>
<feature type="region of interest" description="Disordered" evidence="9">
    <location>
        <begin position="804"/>
        <end position="835"/>
    </location>
</feature>
<accession>A0A2W2AXY7</accession>
<evidence type="ECO:0008006" key="15">
    <source>
        <dbReference type="Google" id="ProtNLM"/>
    </source>
</evidence>
<gene>
    <name evidence="13" type="ORF">DN068_10805</name>
</gene>
<dbReference type="GO" id="GO:0015344">
    <property type="term" value="F:siderophore uptake transmembrane transporter activity"/>
    <property type="evidence" value="ECO:0007669"/>
    <property type="project" value="TreeGrafter"/>
</dbReference>
<evidence type="ECO:0000256" key="3">
    <source>
        <dbReference type="ARBA" id="ARBA00022452"/>
    </source>
</evidence>
<evidence type="ECO:0000313" key="13">
    <source>
        <dbReference type="EMBL" id="PZF72894.1"/>
    </source>
</evidence>
<comment type="similarity">
    <text evidence="8">Belongs to the TonB-dependent receptor family.</text>
</comment>
<dbReference type="PANTHER" id="PTHR30069">
    <property type="entry name" value="TONB-DEPENDENT OUTER MEMBRANE RECEPTOR"/>
    <property type="match status" value="1"/>
</dbReference>
<keyword evidence="2 8" id="KW-0813">Transport</keyword>
<dbReference type="GO" id="GO:0044718">
    <property type="term" value="P:siderophore transmembrane transport"/>
    <property type="evidence" value="ECO:0007669"/>
    <property type="project" value="TreeGrafter"/>
</dbReference>
<feature type="signal peptide" evidence="10">
    <location>
        <begin position="1"/>
        <end position="22"/>
    </location>
</feature>
<keyword evidence="4 8" id="KW-0812">Transmembrane</keyword>
<dbReference type="EMBL" id="QKTW01000016">
    <property type="protein sequence ID" value="PZF72894.1"/>
    <property type="molecule type" value="Genomic_DNA"/>
</dbReference>
<dbReference type="GO" id="GO:0009279">
    <property type="term" value="C:cell outer membrane"/>
    <property type="evidence" value="ECO:0007669"/>
    <property type="project" value="UniProtKB-SubCell"/>
</dbReference>
<evidence type="ECO:0000256" key="6">
    <source>
        <dbReference type="ARBA" id="ARBA00023136"/>
    </source>
</evidence>
<dbReference type="SUPFAM" id="SSF49452">
    <property type="entry name" value="Starch-binding domain-like"/>
    <property type="match status" value="1"/>
</dbReference>
<evidence type="ECO:0000313" key="14">
    <source>
        <dbReference type="Proteomes" id="UP000248745"/>
    </source>
</evidence>
<evidence type="ECO:0000256" key="8">
    <source>
        <dbReference type="PROSITE-ProRule" id="PRU01360"/>
    </source>
</evidence>
<dbReference type="InterPro" id="IPR039426">
    <property type="entry name" value="TonB-dep_rcpt-like"/>
</dbReference>
<evidence type="ECO:0000259" key="11">
    <source>
        <dbReference type="Pfam" id="PF07715"/>
    </source>
</evidence>
<dbReference type="InterPro" id="IPR036942">
    <property type="entry name" value="Beta-barrel_TonB_sf"/>
</dbReference>
<evidence type="ECO:0000256" key="4">
    <source>
        <dbReference type="ARBA" id="ARBA00022692"/>
    </source>
</evidence>
<evidence type="ECO:0000256" key="7">
    <source>
        <dbReference type="ARBA" id="ARBA00023237"/>
    </source>
</evidence>
<evidence type="ECO:0000256" key="9">
    <source>
        <dbReference type="SAM" id="MobiDB-lite"/>
    </source>
</evidence>
<dbReference type="Pfam" id="PF07715">
    <property type="entry name" value="Plug"/>
    <property type="match status" value="1"/>
</dbReference>
<keyword evidence="14" id="KW-1185">Reference proteome</keyword>
<evidence type="ECO:0000259" key="12">
    <source>
        <dbReference type="Pfam" id="PF14905"/>
    </source>
</evidence>
<dbReference type="PROSITE" id="PS52016">
    <property type="entry name" value="TONB_DEPENDENT_REC_3"/>
    <property type="match status" value="1"/>
</dbReference>
<feature type="compositionally biased region" description="Basic and acidic residues" evidence="9">
    <location>
        <begin position="818"/>
        <end position="828"/>
    </location>
</feature>
<dbReference type="Gene3D" id="2.170.130.10">
    <property type="entry name" value="TonB-dependent receptor, plug domain"/>
    <property type="match status" value="1"/>
</dbReference>
<dbReference type="Pfam" id="PF13620">
    <property type="entry name" value="CarboxypepD_reg"/>
    <property type="match status" value="1"/>
</dbReference>
<comment type="subcellular location">
    <subcellularLocation>
        <location evidence="1 8">Cell outer membrane</location>
        <topology evidence="1 8">Multi-pass membrane protein</topology>
    </subcellularLocation>
</comment>
<dbReference type="GO" id="GO:0030246">
    <property type="term" value="F:carbohydrate binding"/>
    <property type="evidence" value="ECO:0007669"/>
    <property type="project" value="InterPro"/>
</dbReference>
<dbReference type="InterPro" id="IPR037066">
    <property type="entry name" value="Plug_dom_sf"/>
</dbReference>
<dbReference type="OrthoDB" id="905812at2"/>
<dbReference type="Pfam" id="PF14905">
    <property type="entry name" value="OMP_b-brl_3"/>
    <property type="match status" value="1"/>
</dbReference>
<feature type="domain" description="Outer membrane protein beta-barrel" evidence="12">
    <location>
        <begin position="388"/>
        <end position="798"/>
    </location>
</feature>
<dbReference type="RefSeq" id="WP_110998927.1">
    <property type="nucleotide sequence ID" value="NZ_QKTW01000016.1"/>
</dbReference>
<evidence type="ECO:0000256" key="2">
    <source>
        <dbReference type="ARBA" id="ARBA00022448"/>
    </source>
</evidence>
<evidence type="ECO:0000256" key="5">
    <source>
        <dbReference type="ARBA" id="ARBA00022729"/>
    </source>
</evidence>